<keyword evidence="3" id="KW-1185">Reference proteome</keyword>
<proteinExistence type="predicted"/>
<feature type="compositionally biased region" description="Basic and acidic residues" evidence="1">
    <location>
        <begin position="19"/>
        <end position="31"/>
    </location>
</feature>
<organism evidence="2 3">
    <name type="scientific">Crepidotus variabilis</name>
    <dbReference type="NCBI Taxonomy" id="179855"/>
    <lineage>
        <taxon>Eukaryota</taxon>
        <taxon>Fungi</taxon>
        <taxon>Dikarya</taxon>
        <taxon>Basidiomycota</taxon>
        <taxon>Agaricomycotina</taxon>
        <taxon>Agaricomycetes</taxon>
        <taxon>Agaricomycetidae</taxon>
        <taxon>Agaricales</taxon>
        <taxon>Agaricineae</taxon>
        <taxon>Crepidotaceae</taxon>
        <taxon>Crepidotus</taxon>
    </lineage>
</organism>
<gene>
    <name evidence="2" type="ORF">CPB83DRAFT_221229</name>
</gene>
<dbReference type="EMBL" id="MU157825">
    <property type="protein sequence ID" value="KAF9534907.1"/>
    <property type="molecule type" value="Genomic_DNA"/>
</dbReference>
<feature type="compositionally biased region" description="Low complexity" evidence="1">
    <location>
        <begin position="77"/>
        <end position="88"/>
    </location>
</feature>
<evidence type="ECO:0000313" key="3">
    <source>
        <dbReference type="Proteomes" id="UP000807306"/>
    </source>
</evidence>
<name>A0A9P6ETI8_9AGAR</name>
<evidence type="ECO:0000256" key="1">
    <source>
        <dbReference type="SAM" id="MobiDB-lite"/>
    </source>
</evidence>
<dbReference type="AlphaFoldDB" id="A0A9P6ETI8"/>
<evidence type="ECO:0000313" key="2">
    <source>
        <dbReference type="EMBL" id="KAF9534907.1"/>
    </source>
</evidence>
<sequence>MVDSKKDWWPINLNLRPATPKEQEEHPDGSRTARLREALNKMAVKTGKPLLPVHNDKSNKSEASPKYPDVLERGYRAPIYPAQPQIPALTRTMYDGDKPQPRSPPKAVVTQGLARAFARHDRRGMPRSPAGRRKSWLTRGHPFIPLKDDAQVLPAPKTAASDAPVIARKFTMSQPRAAPKPPTTPLLAPPSPPKQKRVPPPLQLVEQFERRVRFGLPSSPRTGLPTSPRPQRTQSPAF</sequence>
<comment type="caution">
    <text evidence="2">The sequence shown here is derived from an EMBL/GenBank/DDBJ whole genome shotgun (WGS) entry which is preliminary data.</text>
</comment>
<reference evidence="2" key="1">
    <citation type="submission" date="2020-11" db="EMBL/GenBank/DDBJ databases">
        <authorList>
            <consortium name="DOE Joint Genome Institute"/>
            <person name="Ahrendt S."/>
            <person name="Riley R."/>
            <person name="Andreopoulos W."/>
            <person name="Labutti K."/>
            <person name="Pangilinan J."/>
            <person name="Ruiz-Duenas F.J."/>
            <person name="Barrasa J.M."/>
            <person name="Sanchez-Garcia M."/>
            <person name="Camarero S."/>
            <person name="Miyauchi S."/>
            <person name="Serrano A."/>
            <person name="Linde D."/>
            <person name="Babiker R."/>
            <person name="Drula E."/>
            <person name="Ayuso-Fernandez I."/>
            <person name="Pacheco R."/>
            <person name="Padilla G."/>
            <person name="Ferreira P."/>
            <person name="Barriuso J."/>
            <person name="Kellner H."/>
            <person name="Castanera R."/>
            <person name="Alfaro M."/>
            <person name="Ramirez L."/>
            <person name="Pisabarro A.G."/>
            <person name="Kuo A."/>
            <person name="Tritt A."/>
            <person name="Lipzen A."/>
            <person name="He G."/>
            <person name="Yan M."/>
            <person name="Ng V."/>
            <person name="Cullen D."/>
            <person name="Martin F."/>
            <person name="Rosso M.-N."/>
            <person name="Henrissat B."/>
            <person name="Hibbett D."/>
            <person name="Martinez A.T."/>
            <person name="Grigoriev I.V."/>
        </authorList>
    </citation>
    <scope>NUCLEOTIDE SEQUENCE</scope>
    <source>
        <strain evidence="2">CBS 506.95</strain>
    </source>
</reference>
<feature type="region of interest" description="Disordered" evidence="1">
    <location>
        <begin position="168"/>
        <end position="238"/>
    </location>
</feature>
<dbReference type="Proteomes" id="UP000807306">
    <property type="component" value="Unassembled WGS sequence"/>
</dbReference>
<feature type="region of interest" description="Disordered" evidence="1">
    <location>
        <begin position="1"/>
        <end position="31"/>
    </location>
</feature>
<feature type="compositionally biased region" description="Pro residues" evidence="1">
    <location>
        <begin position="178"/>
        <end position="202"/>
    </location>
</feature>
<feature type="compositionally biased region" description="Polar residues" evidence="1">
    <location>
        <begin position="219"/>
        <end position="238"/>
    </location>
</feature>
<feature type="region of interest" description="Disordered" evidence="1">
    <location>
        <begin position="45"/>
        <end position="139"/>
    </location>
</feature>
<dbReference type="OrthoDB" id="2962799at2759"/>
<protein>
    <submittedName>
        <fullName evidence="2">Uncharacterized protein</fullName>
    </submittedName>
</protein>
<accession>A0A9P6ETI8</accession>